<sequence length="215" mass="22640">MAEHADVARAVVDEAGTTLAAEAGIRMADKPAALWQLLVLVNLMSARISAGIAVAAARELNGAGGTTPDGMAGLSWQDRVDALGRGHYVRYDESTATRLGECADLVREEYGGDLRGLGERSGRRVARLESGLREFPGIGPTGAAMFCREVQAVWPWLRPYTDEYVLSGAGKVGLPEDGDKLAELVGGDDIAPLAAGLARVARDGGLAERVRRRAG</sequence>
<dbReference type="OrthoDB" id="3078554at2"/>
<comment type="caution">
    <text evidence="1">The sequence shown here is derived from an EMBL/GenBank/DDBJ whole genome shotgun (WGS) entry which is preliminary data.</text>
</comment>
<dbReference type="EMBL" id="MCOK01000001">
    <property type="protein sequence ID" value="OOC56211.1"/>
    <property type="molecule type" value="Genomic_DNA"/>
</dbReference>
<dbReference type="GO" id="GO:0006281">
    <property type="term" value="P:DNA repair"/>
    <property type="evidence" value="ECO:0007669"/>
    <property type="project" value="InterPro"/>
</dbReference>
<keyword evidence="1" id="KW-0255">Endonuclease</keyword>
<keyword evidence="2" id="KW-1185">Reference proteome</keyword>
<gene>
    <name evidence="1" type="ORF">NOSIN_22250</name>
</gene>
<keyword evidence="1" id="KW-0540">Nuclease</keyword>
<dbReference type="AlphaFoldDB" id="A0A1V3C613"/>
<name>A0A1V3C613_9ACTN</name>
<reference evidence="2" key="1">
    <citation type="submission" date="2016-08" db="EMBL/GenBank/DDBJ databases">
        <authorList>
            <person name="Tokovenko B."/>
            <person name="Kalinowski J."/>
        </authorList>
    </citation>
    <scope>NUCLEOTIDE SEQUENCE [LARGE SCALE GENOMIC DNA]</scope>
    <source>
        <strain evidence="2">UTMC102</strain>
    </source>
</reference>
<dbReference type="STRING" id="501010.NOSIN_22250"/>
<dbReference type="RefSeq" id="WP_077692648.1">
    <property type="nucleotide sequence ID" value="NZ_MCOK01000001.1"/>
</dbReference>
<organism evidence="1 2">
    <name type="scientific">Nocardiopsis sinuspersici</name>
    <dbReference type="NCBI Taxonomy" id="501010"/>
    <lineage>
        <taxon>Bacteria</taxon>
        <taxon>Bacillati</taxon>
        <taxon>Actinomycetota</taxon>
        <taxon>Actinomycetes</taxon>
        <taxon>Streptosporangiales</taxon>
        <taxon>Nocardiopsidaceae</taxon>
        <taxon>Nocardiopsis</taxon>
    </lineage>
</organism>
<keyword evidence="1" id="KW-0378">Hydrolase</keyword>
<dbReference type="GO" id="GO:0004519">
    <property type="term" value="F:endonuclease activity"/>
    <property type="evidence" value="ECO:0007669"/>
    <property type="project" value="UniProtKB-KW"/>
</dbReference>
<proteinExistence type="predicted"/>
<dbReference type="InterPro" id="IPR011257">
    <property type="entry name" value="DNA_glycosylase"/>
</dbReference>
<protein>
    <submittedName>
        <fullName evidence="1">Endonuclease</fullName>
    </submittedName>
</protein>
<dbReference type="Proteomes" id="UP000189004">
    <property type="component" value="Unassembled WGS sequence"/>
</dbReference>
<dbReference type="SUPFAM" id="SSF48150">
    <property type="entry name" value="DNA-glycosylase"/>
    <property type="match status" value="1"/>
</dbReference>
<accession>A0A1V3C613</accession>
<evidence type="ECO:0000313" key="2">
    <source>
        <dbReference type="Proteomes" id="UP000189004"/>
    </source>
</evidence>
<evidence type="ECO:0000313" key="1">
    <source>
        <dbReference type="EMBL" id="OOC56211.1"/>
    </source>
</evidence>